<accession>A0A9P1H471</accession>
<gene>
    <name evidence="2" type="ORF">PPNO1_LOCUS5324</name>
</gene>
<dbReference type="GO" id="GO:0004672">
    <property type="term" value="F:protein kinase activity"/>
    <property type="evidence" value="ECO:0007669"/>
    <property type="project" value="InterPro"/>
</dbReference>
<evidence type="ECO:0000259" key="1">
    <source>
        <dbReference type="PROSITE" id="PS50011"/>
    </source>
</evidence>
<dbReference type="OrthoDB" id="4062651at2759"/>
<protein>
    <recommendedName>
        <fullName evidence="1">Protein kinase domain-containing protein</fullName>
    </recommendedName>
</protein>
<evidence type="ECO:0000313" key="3">
    <source>
        <dbReference type="Proteomes" id="UP000838763"/>
    </source>
</evidence>
<name>A0A9P1H471_9PEZI</name>
<feature type="domain" description="Protein kinase" evidence="1">
    <location>
        <begin position="54"/>
        <end position="546"/>
    </location>
</feature>
<organism evidence="2 3">
    <name type="scientific">Parascedosporium putredinis</name>
    <dbReference type="NCBI Taxonomy" id="1442378"/>
    <lineage>
        <taxon>Eukaryota</taxon>
        <taxon>Fungi</taxon>
        <taxon>Dikarya</taxon>
        <taxon>Ascomycota</taxon>
        <taxon>Pezizomycotina</taxon>
        <taxon>Sordariomycetes</taxon>
        <taxon>Hypocreomycetidae</taxon>
        <taxon>Microascales</taxon>
        <taxon>Microascaceae</taxon>
        <taxon>Parascedosporium</taxon>
    </lineage>
</organism>
<proteinExistence type="predicted"/>
<reference evidence="2" key="1">
    <citation type="submission" date="2022-11" db="EMBL/GenBank/DDBJ databases">
        <authorList>
            <person name="Scott C."/>
            <person name="Bruce N."/>
        </authorList>
    </citation>
    <scope>NUCLEOTIDE SEQUENCE</scope>
</reference>
<comment type="caution">
    <text evidence="2">The sequence shown here is derived from an EMBL/GenBank/DDBJ whole genome shotgun (WGS) entry which is preliminary data.</text>
</comment>
<sequence length="618" mass="70216">MNEFRALMSQHQRKGLKNRDFIPQLLFNSAVTKAVIRDGVSTVPDYVYQAKTLADTIASTGKKVFGILLLNDQMDLLLKFVEADYLDAKLPFSVASLTKVVGLSDDEAGLFEQAQWGLISPTFRLCQKKFVLDKFAGEENNLDKDQVEEDYLKELHNFSILNHLKHPNIIELLASYTLNGKHNLLFPLAKDGTLQKLLKTEREKTPFTSDATLLIALAGLASAVEHVHHFAAERLELKLMGCHHDLRPRNILVSGSTLILADFGLSNFIEVSDDPEPLVYTAKTRDPEDMFKLPKGTPPYKTMDLFDSIIDCLKRLRSDLERRLSETETREHLDFSGLIHLNDELESFLSVEQNNASRRYFNIRIMDDSEQASTQWESGGTSGSISRDIRKRRAIKNMNRQIDKSHTSKSKKLLVNSEDVKLVRQVNHHDLGRLLADSAESQIWIEWRKYEKSGTDGALTEKLQQRTAAVAEFLAEPKPESFRTLKCRGYFHEPRRTSFGLIFELPEGRNADRLSNLNQEILRTCSSKTIADRPDLDDRYKLASSLAATVLNLHTAGWLHKSLMPSNIVFFPNASERSGALVRNHFWLGLITVGRETHPPSRREYLMTAREITSIPDI</sequence>
<dbReference type="InterPro" id="IPR000719">
    <property type="entry name" value="Prot_kinase_dom"/>
</dbReference>
<dbReference type="GO" id="GO:0005524">
    <property type="term" value="F:ATP binding"/>
    <property type="evidence" value="ECO:0007669"/>
    <property type="project" value="InterPro"/>
</dbReference>
<dbReference type="Gene3D" id="1.10.510.10">
    <property type="entry name" value="Transferase(Phosphotransferase) domain 1"/>
    <property type="match status" value="1"/>
</dbReference>
<dbReference type="PROSITE" id="PS50011">
    <property type="entry name" value="PROTEIN_KINASE_DOM"/>
    <property type="match status" value="1"/>
</dbReference>
<dbReference type="SUPFAM" id="SSF56112">
    <property type="entry name" value="Protein kinase-like (PK-like)"/>
    <property type="match status" value="1"/>
</dbReference>
<dbReference type="EMBL" id="CALLCH030000012">
    <property type="protein sequence ID" value="CAI4215616.1"/>
    <property type="molecule type" value="Genomic_DNA"/>
</dbReference>
<evidence type="ECO:0000313" key="2">
    <source>
        <dbReference type="EMBL" id="CAI4215616.1"/>
    </source>
</evidence>
<dbReference type="AlphaFoldDB" id="A0A9P1H471"/>
<dbReference type="InterPro" id="IPR011009">
    <property type="entry name" value="Kinase-like_dom_sf"/>
</dbReference>
<keyword evidence="3" id="KW-1185">Reference proteome</keyword>
<dbReference type="Proteomes" id="UP000838763">
    <property type="component" value="Unassembled WGS sequence"/>
</dbReference>
<dbReference type="PANTHER" id="PTHR37542:SF1">
    <property type="entry name" value="PRION-INHIBITION AND PROPAGATION HELO DOMAIN-CONTAINING PROTEIN"/>
    <property type="match status" value="1"/>
</dbReference>
<dbReference type="Pfam" id="PF00069">
    <property type="entry name" value="Pkinase"/>
    <property type="match status" value="1"/>
</dbReference>
<dbReference type="PANTHER" id="PTHR37542">
    <property type="entry name" value="HELO DOMAIN-CONTAINING PROTEIN-RELATED"/>
    <property type="match status" value="1"/>
</dbReference>